<dbReference type="Proteomes" id="UP000095350">
    <property type="component" value="Unassembled WGS sequence"/>
</dbReference>
<dbReference type="PaxDb" id="166486-ERS852572_00615"/>
<dbReference type="STRING" id="166486.ERS852572_00615"/>
<accession>A0A173RUQ9</accession>
<dbReference type="OrthoDB" id="1655031at2"/>
<evidence type="ECO:0000313" key="1">
    <source>
        <dbReference type="EMBL" id="CUM81722.1"/>
    </source>
</evidence>
<proteinExistence type="predicted"/>
<dbReference type="InterPro" id="IPR043743">
    <property type="entry name" value="DUF5688"/>
</dbReference>
<dbReference type="RefSeq" id="WP_055193268.1">
    <property type="nucleotide sequence ID" value="NZ_CABIYH010000004.1"/>
</dbReference>
<dbReference type="Pfam" id="PF18941">
    <property type="entry name" value="DUF5688"/>
    <property type="match status" value="1"/>
</dbReference>
<reference evidence="1 2" key="1">
    <citation type="submission" date="2015-09" db="EMBL/GenBank/DDBJ databases">
        <authorList>
            <consortium name="Pathogen Informatics"/>
        </authorList>
    </citation>
    <scope>NUCLEOTIDE SEQUENCE [LARGE SCALE GENOMIC DNA]</scope>
    <source>
        <strain evidence="1 2">2789STDY5834960</strain>
    </source>
</reference>
<dbReference type="EMBL" id="CYXZ01000004">
    <property type="protein sequence ID" value="CUM81722.1"/>
    <property type="molecule type" value="Genomic_DNA"/>
</dbReference>
<evidence type="ECO:0008006" key="3">
    <source>
        <dbReference type="Google" id="ProtNLM"/>
    </source>
</evidence>
<name>A0A173RUQ9_9FIRM</name>
<sequence>MNGYEEKIKDCLFLEVCNAAGREEWDGLAHQQKENLMLVCRLSGYDEKFQRDCGLVTREQMEHWGIEEEVLFQDAWANMFAKRPPVLMDFEDAYEHHYDQNILAMEKKPERIWRTDADFYVLTNNMDHGAVYMMDEATMQKSAEKLDGNLIVLPASIHDVYLMVEREGLDMERLRNGVYGANRAFPDADYLSDEIYRYDRDTHRLSVIPGSVQEEQAGMVLS</sequence>
<organism evidence="1 2">
    <name type="scientific">Roseburia intestinalis</name>
    <dbReference type="NCBI Taxonomy" id="166486"/>
    <lineage>
        <taxon>Bacteria</taxon>
        <taxon>Bacillati</taxon>
        <taxon>Bacillota</taxon>
        <taxon>Clostridia</taxon>
        <taxon>Lachnospirales</taxon>
        <taxon>Lachnospiraceae</taxon>
        <taxon>Roseburia</taxon>
    </lineage>
</organism>
<dbReference type="AlphaFoldDB" id="A0A173RUQ9"/>
<evidence type="ECO:0000313" key="2">
    <source>
        <dbReference type="Proteomes" id="UP000095350"/>
    </source>
</evidence>
<gene>
    <name evidence="1" type="ORF">ERS852572_00615</name>
</gene>
<protein>
    <recommendedName>
        <fullName evidence="3">Antirestriction protein ArdA</fullName>
    </recommendedName>
</protein>